<dbReference type="eggNOG" id="ENOG502SA1D">
    <property type="taxonomic scope" value="Eukaryota"/>
</dbReference>
<protein>
    <recommendedName>
        <fullName evidence="4">Kinetochore protein mis14</fullName>
    </recommendedName>
</protein>
<dbReference type="GO" id="GO:0000070">
    <property type="term" value="P:mitotic sister chromatid segregation"/>
    <property type="evidence" value="ECO:0007669"/>
    <property type="project" value="InterPro"/>
</dbReference>
<dbReference type="RefSeq" id="XP_014170369.1">
    <property type="nucleotide sequence ID" value="XM_014314894.1"/>
</dbReference>
<dbReference type="PANTHER" id="PTHR31749:SF3">
    <property type="entry name" value="KINETOCHORE-ASSOCIATED PROTEIN NSL1 HOMOLOG"/>
    <property type="match status" value="1"/>
</dbReference>
<evidence type="ECO:0000313" key="3">
    <source>
        <dbReference type="Proteomes" id="UP000007796"/>
    </source>
</evidence>
<dbReference type="STRING" id="655863.F0XNA3"/>
<sequence>MEAAYHRKIELQSPEDFAYLARNVRRAAAESVAAAFPPVEDATDKTNGSKARAKGRKKSPGDDADDLHTRVEALVNEYIRRTYALAAPNLTINGLPVDTDPYFGGPAKNSDDEDDEDEAYEPFDGRKRQRVEDLAREEEDLLRDIAALKRRVPPAAVRAHARRLESAVAADTATADAVTAAAAASAAAAEEEIWTREVAAAARQNGNNYNNNTAAVATAFAQAVTGLGRLKQAMPATVARMERARVAGDYAAAER</sequence>
<dbReference type="GeneID" id="25974904"/>
<reference evidence="2 3" key="1">
    <citation type="journal article" date="2011" name="Proc. Natl. Acad. Sci. U.S.A.">
        <title>Genome and transcriptome analyses of the mountain pine beetle-fungal symbiont Grosmannia clavigera, a lodgepole pine pathogen.</title>
        <authorList>
            <person name="DiGuistini S."/>
            <person name="Wang Y."/>
            <person name="Liao N.Y."/>
            <person name="Taylor G."/>
            <person name="Tanguay P."/>
            <person name="Feau N."/>
            <person name="Henrissat B."/>
            <person name="Chan S.K."/>
            <person name="Hesse-Orce U."/>
            <person name="Alamouti S.M."/>
            <person name="Tsui C.K.M."/>
            <person name="Docking R.T."/>
            <person name="Levasseur A."/>
            <person name="Haridas S."/>
            <person name="Robertson G."/>
            <person name="Birol I."/>
            <person name="Holt R.A."/>
            <person name="Marra M.A."/>
            <person name="Hamelin R.C."/>
            <person name="Hirst M."/>
            <person name="Jones S.J.M."/>
            <person name="Bohlmann J."/>
            <person name="Breuil C."/>
        </authorList>
    </citation>
    <scope>NUCLEOTIDE SEQUENCE [LARGE SCALE GENOMIC DNA]</scope>
    <source>
        <strain evidence="3">kw1407 / UAMH 11150</strain>
    </source>
</reference>
<dbReference type="HOGENOM" id="CLU_070604_1_0_1"/>
<feature type="region of interest" description="Disordered" evidence="1">
    <location>
        <begin position="36"/>
        <end position="65"/>
    </location>
</feature>
<dbReference type="EMBL" id="GL629795">
    <property type="protein sequence ID" value="EFX00887.1"/>
    <property type="molecule type" value="Genomic_DNA"/>
</dbReference>
<dbReference type="OrthoDB" id="2135762at2759"/>
<proteinExistence type="predicted"/>
<dbReference type="InParanoid" id="F0XNA3"/>
<organism evidence="3">
    <name type="scientific">Grosmannia clavigera (strain kw1407 / UAMH 11150)</name>
    <name type="common">Blue stain fungus</name>
    <name type="synonym">Graphiocladiella clavigera</name>
    <dbReference type="NCBI Taxonomy" id="655863"/>
    <lineage>
        <taxon>Eukaryota</taxon>
        <taxon>Fungi</taxon>
        <taxon>Dikarya</taxon>
        <taxon>Ascomycota</taxon>
        <taxon>Pezizomycotina</taxon>
        <taxon>Sordariomycetes</taxon>
        <taxon>Sordariomycetidae</taxon>
        <taxon>Ophiostomatales</taxon>
        <taxon>Ophiostomataceae</taxon>
        <taxon>Leptographium</taxon>
    </lineage>
</organism>
<dbReference type="GO" id="GO:0000444">
    <property type="term" value="C:MIS12/MIND type complex"/>
    <property type="evidence" value="ECO:0007669"/>
    <property type="project" value="TreeGrafter"/>
</dbReference>
<dbReference type="PANTHER" id="PTHR31749">
    <property type="entry name" value="KINETOCHORE-ASSOCIATED PROTEIN NSL1 HOMOLOG"/>
    <property type="match status" value="1"/>
</dbReference>
<evidence type="ECO:0000256" key="1">
    <source>
        <dbReference type="SAM" id="MobiDB-lite"/>
    </source>
</evidence>
<gene>
    <name evidence="2" type="ORF">CMQ_1968</name>
</gene>
<dbReference type="InterPro" id="IPR013950">
    <property type="entry name" value="Mis14/Nsl1"/>
</dbReference>
<evidence type="ECO:0008006" key="4">
    <source>
        <dbReference type="Google" id="ProtNLM"/>
    </source>
</evidence>
<dbReference type="Pfam" id="PF08641">
    <property type="entry name" value="Mis14"/>
    <property type="match status" value="1"/>
</dbReference>
<dbReference type="AlphaFoldDB" id="F0XNA3"/>
<keyword evidence="3" id="KW-1185">Reference proteome</keyword>
<feature type="region of interest" description="Disordered" evidence="1">
    <location>
        <begin position="96"/>
        <end position="128"/>
    </location>
</feature>
<feature type="compositionally biased region" description="Acidic residues" evidence="1">
    <location>
        <begin position="111"/>
        <end position="121"/>
    </location>
</feature>
<dbReference type="Proteomes" id="UP000007796">
    <property type="component" value="Unassembled WGS sequence"/>
</dbReference>
<evidence type="ECO:0000313" key="2">
    <source>
        <dbReference type="EMBL" id="EFX00887.1"/>
    </source>
</evidence>
<accession>F0XNA3</accession>
<name>F0XNA3_GROCL</name>